<dbReference type="InterPro" id="IPR002550">
    <property type="entry name" value="CNNM"/>
</dbReference>
<evidence type="ECO:0000256" key="3">
    <source>
        <dbReference type="ARBA" id="ARBA00022989"/>
    </source>
</evidence>
<dbReference type="Proteomes" id="UP001188597">
    <property type="component" value="Unassembled WGS sequence"/>
</dbReference>
<accession>A0AA88W8S3</accession>
<evidence type="ECO:0000256" key="7">
    <source>
        <dbReference type="SAM" id="Phobius"/>
    </source>
</evidence>
<proteinExistence type="predicted"/>
<comment type="subcellular location">
    <subcellularLocation>
        <location evidence="1">Membrane</location>
        <topology evidence="1">Multi-pass membrane protein</topology>
    </subcellularLocation>
</comment>
<name>A0AA88W8S3_9ASTE</name>
<keyword evidence="10" id="KW-1185">Reference proteome</keyword>
<dbReference type="Pfam" id="PF01595">
    <property type="entry name" value="CNNM"/>
    <property type="match status" value="1"/>
</dbReference>
<dbReference type="InterPro" id="IPR044751">
    <property type="entry name" value="Ion_transp-like_CBS"/>
</dbReference>
<dbReference type="EMBL" id="JAVXUP010000736">
    <property type="protein sequence ID" value="KAK3021933.1"/>
    <property type="molecule type" value="Genomic_DNA"/>
</dbReference>
<evidence type="ECO:0000256" key="1">
    <source>
        <dbReference type="ARBA" id="ARBA00004141"/>
    </source>
</evidence>
<evidence type="ECO:0000313" key="9">
    <source>
        <dbReference type="EMBL" id="KAK3021933.1"/>
    </source>
</evidence>
<evidence type="ECO:0000313" key="10">
    <source>
        <dbReference type="Proteomes" id="UP001188597"/>
    </source>
</evidence>
<dbReference type="SUPFAM" id="SSF54631">
    <property type="entry name" value="CBS-domain pair"/>
    <property type="match status" value="1"/>
</dbReference>
<evidence type="ECO:0000256" key="6">
    <source>
        <dbReference type="SAM" id="MobiDB-lite"/>
    </source>
</evidence>
<dbReference type="AlphaFoldDB" id="A0AA88W8S3"/>
<feature type="transmembrane region" description="Helical" evidence="7">
    <location>
        <begin position="20"/>
        <end position="46"/>
    </location>
</feature>
<dbReference type="CDD" id="cd04590">
    <property type="entry name" value="CBS_pair_CorC_HlyC_assoc"/>
    <property type="match status" value="1"/>
</dbReference>
<dbReference type="GO" id="GO:0010960">
    <property type="term" value="P:magnesium ion homeostasis"/>
    <property type="evidence" value="ECO:0007669"/>
    <property type="project" value="InterPro"/>
</dbReference>
<sequence>MAAEYHPRNKEYDGCCESQFLAISMLAVFEGIMSGLTMVLVSMSILDLEALPISLHNLVPEWINILSSVTLILMFGEITPHSVCSRYSLVIGSALAPAVQVLLWTWFPVAYLISKQLDFLIGEGRVPLLRQARLKSLVNLHGNEAGRGGELSRDETTIISGALDLTKKMAIDAMTPIAETFAIDINAKLERNLLNLILESGHSRVPETFAIDINAKLERNLLNLILESGHSRVPVYHEHPRNIVGLVLVKNLLSLNASDNVPLKNVTVRRIPSDARVSETMPLYDILNEFQKVLGHMAVVIRQRREMVDNSVKKLSDYGEVRLEIHTESHAQEIGSGSRRSLRKLKALPGNASASCTSETSRSRRWSE</sequence>
<evidence type="ECO:0000259" key="8">
    <source>
        <dbReference type="PROSITE" id="PS51846"/>
    </source>
</evidence>
<feature type="transmembrane region" description="Helical" evidence="7">
    <location>
        <begin position="87"/>
        <end position="107"/>
    </location>
</feature>
<dbReference type="GO" id="GO:0030026">
    <property type="term" value="P:intracellular manganese ion homeostasis"/>
    <property type="evidence" value="ECO:0007669"/>
    <property type="project" value="TreeGrafter"/>
</dbReference>
<evidence type="ECO:0000256" key="4">
    <source>
        <dbReference type="ARBA" id="ARBA00023136"/>
    </source>
</evidence>
<gene>
    <name evidence="9" type="ORF">RJ639_045227</name>
</gene>
<comment type="caution">
    <text evidence="9">The sequence shown here is derived from an EMBL/GenBank/DDBJ whole genome shotgun (WGS) entry which is preliminary data.</text>
</comment>
<dbReference type="PROSITE" id="PS51846">
    <property type="entry name" value="CNNM"/>
    <property type="match status" value="1"/>
</dbReference>
<dbReference type="InterPro" id="IPR046342">
    <property type="entry name" value="CBS_dom_sf"/>
</dbReference>
<feature type="region of interest" description="Disordered" evidence="6">
    <location>
        <begin position="332"/>
        <end position="368"/>
    </location>
</feature>
<keyword evidence="2 5" id="KW-0812">Transmembrane</keyword>
<dbReference type="GO" id="GO:0005737">
    <property type="term" value="C:cytoplasm"/>
    <property type="evidence" value="ECO:0007669"/>
    <property type="project" value="TreeGrafter"/>
</dbReference>
<dbReference type="Gene3D" id="3.10.580.10">
    <property type="entry name" value="CBS-domain"/>
    <property type="match status" value="2"/>
</dbReference>
<dbReference type="GO" id="GO:0016020">
    <property type="term" value="C:membrane"/>
    <property type="evidence" value="ECO:0007669"/>
    <property type="project" value="UniProtKB-SubCell"/>
</dbReference>
<dbReference type="PANTHER" id="PTHR12064">
    <property type="entry name" value="METAL TRANSPORTER CNNM"/>
    <property type="match status" value="1"/>
</dbReference>
<reference evidence="9" key="1">
    <citation type="submission" date="2022-12" db="EMBL/GenBank/DDBJ databases">
        <title>Draft genome assemblies for two species of Escallonia (Escalloniales).</title>
        <authorList>
            <person name="Chanderbali A."/>
            <person name="Dervinis C."/>
            <person name="Anghel I."/>
            <person name="Soltis D."/>
            <person name="Soltis P."/>
            <person name="Zapata F."/>
        </authorList>
    </citation>
    <scope>NUCLEOTIDE SEQUENCE</scope>
    <source>
        <strain evidence="9">UCBG64.0493</strain>
        <tissue evidence="9">Leaf</tissue>
    </source>
</reference>
<keyword evidence="4 5" id="KW-0472">Membrane</keyword>
<evidence type="ECO:0000256" key="2">
    <source>
        <dbReference type="ARBA" id="ARBA00022692"/>
    </source>
</evidence>
<organism evidence="9 10">
    <name type="scientific">Escallonia herrerae</name>
    <dbReference type="NCBI Taxonomy" id="1293975"/>
    <lineage>
        <taxon>Eukaryota</taxon>
        <taxon>Viridiplantae</taxon>
        <taxon>Streptophyta</taxon>
        <taxon>Embryophyta</taxon>
        <taxon>Tracheophyta</taxon>
        <taxon>Spermatophyta</taxon>
        <taxon>Magnoliopsida</taxon>
        <taxon>eudicotyledons</taxon>
        <taxon>Gunneridae</taxon>
        <taxon>Pentapetalae</taxon>
        <taxon>asterids</taxon>
        <taxon>campanulids</taxon>
        <taxon>Escalloniales</taxon>
        <taxon>Escalloniaceae</taxon>
        <taxon>Escallonia</taxon>
    </lineage>
</organism>
<protein>
    <recommendedName>
        <fullName evidence="8">CNNM transmembrane domain-containing protein</fullName>
    </recommendedName>
</protein>
<dbReference type="PANTHER" id="PTHR12064:SF59">
    <property type="entry name" value="CNNM TRANSMEMBRANE DOMAIN-CONTAINING PROTEIN"/>
    <property type="match status" value="1"/>
</dbReference>
<feature type="transmembrane region" description="Helical" evidence="7">
    <location>
        <begin position="58"/>
        <end position="75"/>
    </location>
</feature>
<feature type="domain" description="CNNM transmembrane" evidence="8">
    <location>
        <begin position="1"/>
        <end position="155"/>
    </location>
</feature>
<dbReference type="InterPro" id="IPR045095">
    <property type="entry name" value="ACDP"/>
</dbReference>
<evidence type="ECO:0000256" key="5">
    <source>
        <dbReference type="PROSITE-ProRule" id="PRU01193"/>
    </source>
</evidence>
<keyword evidence="3 5" id="KW-1133">Transmembrane helix</keyword>